<comment type="caution">
    <text evidence="1">The sequence shown here is derived from an EMBL/GenBank/DDBJ whole genome shotgun (WGS) entry which is preliminary data.</text>
</comment>
<keyword evidence="2" id="KW-1185">Reference proteome</keyword>
<protein>
    <submittedName>
        <fullName evidence="1">Uncharacterized protein</fullName>
    </submittedName>
</protein>
<reference evidence="2" key="1">
    <citation type="journal article" date="2023" name="Front. Plant Sci.">
        <title>Chromosomal-level genome assembly of Melastoma candidum provides insights into trichome evolution.</title>
        <authorList>
            <person name="Zhong Y."/>
            <person name="Wu W."/>
            <person name="Sun C."/>
            <person name="Zou P."/>
            <person name="Liu Y."/>
            <person name="Dai S."/>
            <person name="Zhou R."/>
        </authorList>
    </citation>
    <scope>NUCLEOTIDE SEQUENCE [LARGE SCALE GENOMIC DNA]</scope>
</reference>
<organism evidence="1 2">
    <name type="scientific">Melastoma candidum</name>
    <dbReference type="NCBI Taxonomy" id="119954"/>
    <lineage>
        <taxon>Eukaryota</taxon>
        <taxon>Viridiplantae</taxon>
        <taxon>Streptophyta</taxon>
        <taxon>Embryophyta</taxon>
        <taxon>Tracheophyta</taxon>
        <taxon>Spermatophyta</taxon>
        <taxon>Magnoliopsida</taxon>
        <taxon>eudicotyledons</taxon>
        <taxon>Gunneridae</taxon>
        <taxon>Pentapetalae</taxon>
        <taxon>rosids</taxon>
        <taxon>malvids</taxon>
        <taxon>Myrtales</taxon>
        <taxon>Melastomataceae</taxon>
        <taxon>Melastomatoideae</taxon>
        <taxon>Melastomateae</taxon>
        <taxon>Melastoma</taxon>
    </lineage>
</organism>
<proteinExistence type="predicted"/>
<gene>
    <name evidence="1" type="ORF">MLD38_000631</name>
</gene>
<accession>A0ACB9SAH5</accession>
<name>A0ACB9SAH5_9MYRT</name>
<dbReference type="EMBL" id="CM042880">
    <property type="protein sequence ID" value="KAI4388288.1"/>
    <property type="molecule type" value="Genomic_DNA"/>
</dbReference>
<evidence type="ECO:0000313" key="1">
    <source>
        <dbReference type="EMBL" id="KAI4388288.1"/>
    </source>
</evidence>
<dbReference type="Proteomes" id="UP001057402">
    <property type="component" value="Chromosome 1"/>
</dbReference>
<evidence type="ECO:0000313" key="2">
    <source>
        <dbReference type="Proteomes" id="UP001057402"/>
    </source>
</evidence>
<sequence>MSAIFLPAGLLLWVFSALFVGLCFGVRTGAQPCDPRDLSALREFAGNLTGGSVVTAWSDDERAAGGMVYSVAVSQMLSVHPELPSWFCLAGDYRESRRALWVF</sequence>